<dbReference type="EMBL" id="BAAAJK010000011">
    <property type="protein sequence ID" value="GAA1390425.1"/>
    <property type="molecule type" value="Genomic_DNA"/>
</dbReference>
<proteinExistence type="predicted"/>
<evidence type="ECO:0000313" key="2">
    <source>
        <dbReference type="Proteomes" id="UP001501414"/>
    </source>
</evidence>
<dbReference type="RefSeq" id="WP_344022922.1">
    <property type="nucleotide sequence ID" value="NZ_BAAAJK010000011.1"/>
</dbReference>
<keyword evidence="2" id="KW-1185">Reference proteome</keyword>
<protein>
    <submittedName>
        <fullName evidence="1">Uncharacterized protein</fullName>
    </submittedName>
</protein>
<evidence type="ECO:0000313" key="1">
    <source>
        <dbReference type="EMBL" id="GAA1390425.1"/>
    </source>
</evidence>
<name>A0ABN1XU94_9PSEU</name>
<gene>
    <name evidence="1" type="ORF">GCM10009613_30970</name>
</gene>
<organism evidence="1 2">
    <name type="scientific">Pseudonocardia kongjuensis</name>
    <dbReference type="NCBI Taxonomy" id="102227"/>
    <lineage>
        <taxon>Bacteria</taxon>
        <taxon>Bacillati</taxon>
        <taxon>Actinomycetota</taxon>
        <taxon>Actinomycetes</taxon>
        <taxon>Pseudonocardiales</taxon>
        <taxon>Pseudonocardiaceae</taxon>
        <taxon>Pseudonocardia</taxon>
    </lineage>
</organism>
<reference evidence="1 2" key="1">
    <citation type="journal article" date="2019" name="Int. J. Syst. Evol. Microbiol.">
        <title>The Global Catalogue of Microorganisms (GCM) 10K type strain sequencing project: providing services to taxonomists for standard genome sequencing and annotation.</title>
        <authorList>
            <consortium name="The Broad Institute Genomics Platform"/>
            <consortium name="The Broad Institute Genome Sequencing Center for Infectious Disease"/>
            <person name="Wu L."/>
            <person name="Ma J."/>
        </authorList>
    </citation>
    <scope>NUCLEOTIDE SEQUENCE [LARGE SCALE GENOMIC DNA]</scope>
    <source>
        <strain evidence="1 2">JCM 11896</strain>
    </source>
</reference>
<sequence>MADEIDLAEHARLVEEMPVRLTAAVAAGVLGPDEAHELLRRARTVLRTRTGDQPK</sequence>
<dbReference type="Proteomes" id="UP001501414">
    <property type="component" value="Unassembled WGS sequence"/>
</dbReference>
<accession>A0ABN1XU94</accession>
<comment type="caution">
    <text evidence="1">The sequence shown here is derived from an EMBL/GenBank/DDBJ whole genome shotgun (WGS) entry which is preliminary data.</text>
</comment>